<keyword evidence="1" id="KW-1133">Transmembrane helix</keyword>
<sequence>MGSTHGMQVILPLIFMMVIFALSIPEIAGQTISCSGFITGRNLLQTDNVSEPIRQSDDTVRVDPLDHFKKYRGGYNITNKHYWSSTIFTGSYGYCIGVLWLLCGLVYGGFLLANIYCSKARKSGKLRKRSPCHRRQCYLWHILAVISLTILAIAASGLVLAGSAKFHSQARTVVNIIINTANEASETIHNTTEAMNNIANNLETSSESSATSSFLTSTSKKLDVEAAEIQMQAKKNRRLIDKGLRIVYILTTFIISLNLVAVIALSVFGTLRVRRALHLFIILLWFLTVLCWFFFGMYLFLEKFSGDTCTALENFQQNPDNNSLSSILPCDELLSAKSVLLDVSAGIYSLVNEVNLNISVLQATSYPNLAHVCNPFSSPPKYQYQPDNCPADTIRIGDIPKVLKLLTCSDANNATCESGFISNTDYKTVESYSSSVQNLLNAYPGMESLVECQSVKDAFSEILLKHCKPLKRNVQMVWVSMVFLSMIMVFLILIWIAQANHEQNHHFSEGSVKPNLAKANMLDAETAKEINCNPNSSVV</sequence>
<protein>
    <recommendedName>
        <fullName evidence="4">Transmembrane protein</fullName>
    </recommendedName>
</protein>
<feature type="transmembrane region" description="Helical" evidence="1">
    <location>
        <begin position="91"/>
        <end position="117"/>
    </location>
</feature>
<feature type="transmembrane region" description="Helical" evidence="1">
    <location>
        <begin position="280"/>
        <end position="301"/>
    </location>
</feature>
<evidence type="ECO:0000256" key="1">
    <source>
        <dbReference type="SAM" id="Phobius"/>
    </source>
</evidence>
<comment type="caution">
    <text evidence="2">The sequence shown here is derived from an EMBL/GenBank/DDBJ whole genome shotgun (WGS) entry which is preliminary data.</text>
</comment>
<evidence type="ECO:0000313" key="2">
    <source>
        <dbReference type="EMBL" id="KAK9997330.1"/>
    </source>
</evidence>
<dbReference type="Proteomes" id="UP001459277">
    <property type="component" value="Unassembled WGS sequence"/>
</dbReference>
<reference evidence="2 3" key="1">
    <citation type="submission" date="2024-01" db="EMBL/GenBank/DDBJ databases">
        <title>A telomere-to-telomere, gap-free genome of sweet tea (Lithocarpus litseifolius).</title>
        <authorList>
            <person name="Zhou J."/>
        </authorList>
    </citation>
    <scope>NUCLEOTIDE SEQUENCE [LARGE SCALE GENOMIC DNA]</scope>
    <source>
        <strain evidence="2">Zhou-2022a</strain>
        <tissue evidence="2">Leaf</tissue>
    </source>
</reference>
<feature type="transmembrane region" description="Helical" evidence="1">
    <location>
        <begin position="476"/>
        <end position="497"/>
    </location>
</feature>
<dbReference type="PANTHER" id="PTHR31414">
    <property type="entry name" value="TRANSMEMBRANE PROTEIN DDB_G0292058"/>
    <property type="match status" value="1"/>
</dbReference>
<dbReference type="GO" id="GO:0016020">
    <property type="term" value="C:membrane"/>
    <property type="evidence" value="ECO:0007669"/>
    <property type="project" value="TreeGrafter"/>
</dbReference>
<proteinExistence type="predicted"/>
<name>A0AAW2CJW3_9ROSI</name>
<feature type="transmembrane region" description="Helical" evidence="1">
    <location>
        <begin position="138"/>
        <end position="161"/>
    </location>
</feature>
<feature type="transmembrane region" description="Helical" evidence="1">
    <location>
        <begin position="9"/>
        <end position="28"/>
    </location>
</feature>
<accession>A0AAW2CJW3</accession>
<evidence type="ECO:0008006" key="4">
    <source>
        <dbReference type="Google" id="ProtNLM"/>
    </source>
</evidence>
<organism evidence="2 3">
    <name type="scientific">Lithocarpus litseifolius</name>
    <dbReference type="NCBI Taxonomy" id="425828"/>
    <lineage>
        <taxon>Eukaryota</taxon>
        <taxon>Viridiplantae</taxon>
        <taxon>Streptophyta</taxon>
        <taxon>Embryophyta</taxon>
        <taxon>Tracheophyta</taxon>
        <taxon>Spermatophyta</taxon>
        <taxon>Magnoliopsida</taxon>
        <taxon>eudicotyledons</taxon>
        <taxon>Gunneridae</taxon>
        <taxon>Pentapetalae</taxon>
        <taxon>rosids</taxon>
        <taxon>fabids</taxon>
        <taxon>Fagales</taxon>
        <taxon>Fagaceae</taxon>
        <taxon>Lithocarpus</taxon>
    </lineage>
</organism>
<feature type="transmembrane region" description="Helical" evidence="1">
    <location>
        <begin position="246"/>
        <end position="268"/>
    </location>
</feature>
<dbReference type="InterPro" id="IPR040283">
    <property type="entry name" value="DDB_G0292058-like"/>
</dbReference>
<gene>
    <name evidence="2" type="ORF">SO802_022016</name>
</gene>
<dbReference type="EMBL" id="JAZDWU010000007">
    <property type="protein sequence ID" value="KAK9997330.1"/>
    <property type="molecule type" value="Genomic_DNA"/>
</dbReference>
<evidence type="ECO:0000313" key="3">
    <source>
        <dbReference type="Proteomes" id="UP001459277"/>
    </source>
</evidence>
<dbReference type="AlphaFoldDB" id="A0AAW2CJW3"/>
<keyword evidence="1" id="KW-0812">Transmembrane</keyword>
<dbReference type="PANTHER" id="PTHR31414:SF18">
    <property type="entry name" value="TRANSMEMBRANE PROTEIN-RELATED"/>
    <property type="match status" value="1"/>
</dbReference>
<keyword evidence="3" id="KW-1185">Reference proteome</keyword>
<keyword evidence="1" id="KW-0472">Membrane</keyword>